<evidence type="ECO:0000313" key="2">
    <source>
        <dbReference type="Proteomes" id="UP000593571"/>
    </source>
</evidence>
<dbReference type="SUPFAM" id="SSF56219">
    <property type="entry name" value="DNase I-like"/>
    <property type="match status" value="1"/>
</dbReference>
<dbReference type="Proteomes" id="UP000593571">
    <property type="component" value="Unassembled WGS sequence"/>
</dbReference>
<dbReference type="Gene3D" id="3.60.10.10">
    <property type="entry name" value="Endonuclease/exonuclease/phosphatase"/>
    <property type="match status" value="1"/>
</dbReference>
<reference evidence="1 2" key="1">
    <citation type="journal article" date="2020" name="Nature">
        <title>Six reference-quality genomes reveal evolution of bat adaptations.</title>
        <authorList>
            <person name="Jebb D."/>
            <person name="Huang Z."/>
            <person name="Pippel M."/>
            <person name="Hughes G.M."/>
            <person name="Lavrichenko K."/>
            <person name="Devanna P."/>
            <person name="Winkler S."/>
            <person name="Jermiin L.S."/>
            <person name="Skirmuntt E.C."/>
            <person name="Katzourakis A."/>
            <person name="Burkitt-Gray L."/>
            <person name="Ray D.A."/>
            <person name="Sullivan K.A.M."/>
            <person name="Roscito J.G."/>
            <person name="Kirilenko B.M."/>
            <person name="Davalos L.M."/>
            <person name="Corthals A.P."/>
            <person name="Power M.L."/>
            <person name="Jones G."/>
            <person name="Ransome R.D."/>
            <person name="Dechmann D.K.N."/>
            <person name="Locatelli A.G."/>
            <person name="Puechmaille S.J."/>
            <person name="Fedrigo O."/>
            <person name="Jarvis E.D."/>
            <person name="Hiller M."/>
            <person name="Vernes S.C."/>
            <person name="Myers E.W."/>
            <person name="Teeling E.C."/>
        </authorList>
    </citation>
    <scope>NUCLEOTIDE SEQUENCE [LARGE SCALE GENOMIC DNA]</scope>
    <source>
        <strain evidence="1">MRouAeg1</strain>
        <tissue evidence="1">Muscle</tissue>
    </source>
</reference>
<evidence type="ECO:0008006" key="3">
    <source>
        <dbReference type="Google" id="ProtNLM"/>
    </source>
</evidence>
<protein>
    <recommendedName>
        <fullName evidence="3">Endonuclease/exonuclease/phosphatase domain-containing protein</fullName>
    </recommendedName>
</protein>
<sequence length="124" mass="14107">MIKGSINQENINLVNIYTPNIGAPTYIKQLLTDTKGEINSNTLIVGEFNTPLTPMGRSSRQKIYKEIMGLKVTLDQMDLIEIFRAFHLKATKYAFFSSAHGTFSRLDHMLGHKTSLNKFKKKNE</sequence>
<keyword evidence="2" id="KW-1185">Reference proteome</keyword>
<organism evidence="1 2">
    <name type="scientific">Rousettus aegyptiacus</name>
    <name type="common">Egyptian fruit bat</name>
    <name type="synonym">Pteropus aegyptiacus</name>
    <dbReference type="NCBI Taxonomy" id="9407"/>
    <lineage>
        <taxon>Eukaryota</taxon>
        <taxon>Metazoa</taxon>
        <taxon>Chordata</taxon>
        <taxon>Craniata</taxon>
        <taxon>Vertebrata</taxon>
        <taxon>Euteleostomi</taxon>
        <taxon>Mammalia</taxon>
        <taxon>Eutheria</taxon>
        <taxon>Laurasiatheria</taxon>
        <taxon>Chiroptera</taxon>
        <taxon>Yinpterochiroptera</taxon>
        <taxon>Pteropodoidea</taxon>
        <taxon>Pteropodidae</taxon>
        <taxon>Rousettinae</taxon>
        <taxon>Rousettus</taxon>
    </lineage>
</organism>
<accession>A0A7J8C2I5</accession>
<dbReference type="AlphaFoldDB" id="A0A7J8C2I5"/>
<gene>
    <name evidence="1" type="ORF">HJG63_009351</name>
</gene>
<evidence type="ECO:0000313" key="1">
    <source>
        <dbReference type="EMBL" id="KAF6405029.1"/>
    </source>
</evidence>
<dbReference type="EMBL" id="JACASE010000015">
    <property type="protein sequence ID" value="KAF6405029.1"/>
    <property type="molecule type" value="Genomic_DNA"/>
</dbReference>
<dbReference type="InterPro" id="IPR036691">
    <property type="entry name" value="Endo/exonu/phosph_ase_sf"/>
</dbReference>
<comment type="caution">
    <text evidence="1">The sequence shown here is derived from an EMBL/GenBank/DDBJ whole genome shotgun (WGS) entry which is preliminary data.</text>
</comment>
<proteinExistence type="predicted"/>
<name>A0A7J8C2I5_ROUAE</name>